<evidence type="ECO:0000313" key="3">
    <source>
        <dbReference type="Proteomes" id="UP000294192"/>
    </source>
</evidence>
<protein>
    <recommendedName>
        <fullName evidence="4">SHOCT domain-containing protein</fullName>
    </recommendedName>
</protein>
<organism evidence="2 3">
    <name type="scientific">Mycoplasma marinum</name>
    <dbReference type="NCBI Taxonomy" id="1937190"/>
    <lineage>
        <taxon>Bacteria</taxon>
        <taxon>Bacillati</taxon>
        <taxon>Mycoplasmatota</taxon>
        <taxon>Mollicutes</taxon>
        <taxon>Mycoplasmataceae</taxon>
        <taxon>Mycoplasma</taxon>
    </lineage>
</organism>
<dbReference type="RefSeq" id="WP_131598997.1">
    <property type="nucleotide sequence ID" value="NZ_PSZO01000009.1"/>
</dbReference>
<proteinExistence type="predicted"/>
<feature type="transmembrane region" description="Helical" evidence="1">
    <location>
        <begin position="16"/>
        <end position="36"/>
    </location>
</feature>
<sequence length="365" mass="41427">MNKNQIKKYKNYKSKTIAYTLVSILITVFLVLYSRFDGFGIGYWQASLSIISILIIIFSILGLISFSRLTKAFGGHVSLTMCHLFLWGSMLLPSFFTLLVIDKGFSPLSWIYFNHLNPLLIITIILILIGFVGLIIAGATVRMSNKNTLSISSLDPKREMHSPYYKSLKKLHGSSYTFVTWIIVLLLLAVIWYETPIKEIAYNEENYSRFFSLIEIGLCGLVILIKWIITMAHSSSLANRDGFLETNRADLKKLKLSSKINLLGIPLALATKTAIKNYEENTENISNEIKASKKTPIKEITNEYSNTSYKTTSYKSTSYNGNEGSINSLKLKIDKLHELKEAGVISQSEYENQRKDLINKIFNSY</sequence>
<keyword evidence="1" id="KW-0472">Membrane</keyword>
<name>A0A4R0XWD1_9MOLU</name>
<feature type="transmembrane region" description="Helical" evidence="1">
    <location>
        <begin position="119"/>
        <end position="141"/>
    </location>
</feature>
<keyword evidence="1" id="KW-0812">Transmembrane</keyword>
<feature type="transmembrane region" description="Helical" evidence="1">
    <location>
        <begin position="207"/>
        <end position="229"/>
    </location>
</feature>
<comment type="caution">
    <text evidence="2">The sequence shown here is derived from an EMBL/GenBank/DDBJ whole genome shotgun (WGS) entry which is preliminary data.</text>
</comment>
<keyword evidence="3" id="KW-1185">Reference proteome</keyword>
<feature type="transmembrane region" description="Helical" evidence="1">
    <location>
        <begin position="176"/>
        <end position="195"/>
    </location>
</feature>
<evidence type="ECO:0008006" key="4">
    <source>
        <dbReference type="Google" id="ProtNLM"/>
    </source>
</evidence>
<dbReference type="EMBL" id="PSZO01000009">
    <property type="protein sequence ID" value="TCG11281.1"/>
    <property type="molecule type" value="Genomic_DNA"/>
</dbReference>
<feature type="transmembrane region" description="Helical" evidence="1">
    <location>
        <begin position="42"/>
        <end position="66"/>
    </location>
</feature>
<feature type="transmembrane region" description="Helical" evidence="1">
    <location>
        <begin position="78"/>
        <end position="99"/>
    </location>
</feature>
<dbReference type="AlphaFoldDB" id="A0A4R0XWD1"/>
<gene>
    <name evidence="2" type="ORF">C4B24_02440</name>
</gene>
<evidence type="ECO:0000313" key="2">
    <source>
        <dbReference type="EMBL" id="TCG11281.1"/>
    </source>
</evidence>
<accession>A0A4R0XWD1</accession>
<evidence type="ECO:0000256" key="1">
    <source>
        <dbReference type="SAM" id="Phobius"/>
    </source>
</evidence>
<reference evidence="2 3" key="1">
    <citation type="submission" date="2018-02" db="EMBL/GenBank/DDBJ databases">
        <title>Mycoplasma marinum and Mycoplasma todarodis sp. nov., moderately halophilic and psychrotolerant mycoplasmas isolated from cephalopods.</title>
        <authorList>
            <person name="Viver T."/>
        </authorList>
    </citation>
    <scope>NUCLEOTIDE SEQUENCE [LARGE SCALE GENOMIC DNA]</scope>
    <source>
        <strain evidence="2 3">PE</strain>
    </source>
</reference>
<keyword evidence="1" id="KW-1133">Transmembrane helix</keyword>
<dbReference type="Proteomes" id="UP000294192">
    <property type="component" value="Unassembled WGS sequence"/>
</dbReference>